<evidence type="ECO:0000259" key="2">
    <source>
        <dbReference type="SMART" id="SM00642"/>
    </source>
</evidence>
<evidence type="ECO:0000313" key="4">
    <source>
        <dbReference type="Proteomes" id="UP001059252"/>
    </source>
</evidence>
<dbReference type="PANTHER" id="PTHR10357:SF179">
    <property type="entry name" value="NEUTRAL AND BASIC AMINO ACID TRANSPORT PROTEIN RBAT"/>
    <property type="match status" value="1"/>
</dbReference>
<feature type="domain" description="Glycosyl hydrolase family 13 catalytic" evidence="2">
    <location>
        <begin position="13"/>
        <end position="408"/>
    </location>
</feature>
<dbReference type="InterPro" id="IPR013780">
    <property type="entry name" value="Glyco_hydro_b"/>
</dbReference>
<protein>
    <submittedName>
        <fullName evidence="3">Alpha-amylase family glycosyl hydrolase</fullName>
    </submittedName>
</protein>
<keyword evidence="3" id="KW-0378">Hydrolase</keyword>
<dbReference type="InterPro" id="IPR045857">
    <property type="entry name" value="O16G_dom_2"/>
</dbReference>
<dbReference type="Pfam" id="PF00128">
    <property type="entry name" value="Alpha-amylase"/>
    <property type="match status" value="1"/>
</dbReference>
<dbReference type="Gene3D" id="3.90.400.10">
    <property type="entry name" value="Oligo-1,6-glucosidase, Domain 2"/>
    <property type="match status" value="1"/>
</dbReference>
<dbReference type="PANTHER" id="PTHR10357">
    <property type="entry name" value="ALPHA-AMYLASE FAMILY MEMBER"/>
    <property type="match status" value="1"/>
</dbReference>
<dbReference type="GO" id="GO:0016787">
    <property type="term" value="F:hydrolase activity"/>
    <property type="evidence" value="ECO:0007669"/>
    <property type="project" value="UniProtKB-KW"/>
</dbReference>
<dbReference type="Proteomes" id="UP001059252">
    <property type="component" value="Chromosome"/>
</dbReference>
<dbReference type="RefSeq" id="WP_258211081.1">
    <property type="nucleotide sequence ID" value="NZ_CP102734.1"/>
</dbReference>
<dbReference type="EMBL" id="CP102734">
    <property type="protein sequence ID" value="UVD81907.1"/>
    <property type="molecule type" value="Genomic_DNA"/>
</dbReference>
<reference evidence="3" key="1">
    <citation type="submission" date="2022-08" db="EMBL/GenBank/DDBJ databases">
        <title>Complete genome of Mycoplasma iguanae type strain 2327.</title>
        <authorList>
            <person name="Spergser J."/>
        </authorList>
    </citation>
    <scope>NUCLEOTIDE SEQUENCE</scope>
    <source>
        <strain evidence="3">2327</strain>
    </source>
</reference>
<keyword evidence="4" id="KW-1185">Reference proteome</keyword>
<name>A0ABY5RAX9_9MOLU</name>
<evidence type="ECO:0000313" key="3">
    <source>
        <dbReference type="EMBL" id="UVD81907.1"/>
    </source>
</evidence>
<evidence type="ECO:0000256" key="1">
    <source>
        <dbReference type="ARBA" id="ARBA00008061"/>
    </source>
</evidence>
<dbReference type="SUPFAM" id="SSF51445">
    <property type="entry name" value="(Trans)glycosidases"/>
    <property type="match status" value="1"/>
</dbReference>
<dbReference type="SUPFAM" id="SSF51011">
    <property type="entry name" value="Glycosyl hydrolase domain"/>
    <property type="match status" value="1"/>
</dbReference>
<sequence length="551" mass="64856">MNLKQWKDKVIYQIFPKSFYDANNDGSGDLLGIIKKLDYIKSLNVDVIWLCPIYKTDFADAGYDVLDYFAIWEKFGTLADFELLVQEAKKRDMEIMLDIVLNHTSKSHPWFKKALESENNLEHNYYIWADKPNNAESIFGGSAWEYVPHLKKYYFHLFAKEQVDLNWSHPKTIEAMASIINFWYNLGIRCFRLDAIQHVNKEFTDQGVIHSFGENMVLYLQRFLDLILKDKKDILFVGEASAINHDKILQYAQGKDKISSSFYNFSWWWIGWSKSTGRNGYDANWKIQDFAHKDMIKIQNNKKIDTNFLTNFLTNHDTSRAISRWGNENIFWKESAKSLALLQFGTKGAQVIYFGEEIGMLNPNFQNCHEFRDVDALVAYDIFVNQKQVYSENEMTKYLAINGRDNSRYPMQWDKNKPNFGFNKGTKTWIKTGRSEKPNFVNEQENDPTSILNFYRQLTKLRQAPEYKDIWINGTQKMSLKANDLIIFQKTKANKKLLFLINISGKEILNIKKFNFTKLILDSYDDNKIFNYSLRPYESKVFFIEENKGNK</sequence>
<dbReference type="SMART" id="SM00642">
    <property type="entry name" value="Aamy"/>
    <property type="match status" value="1"/>
</dbReference>
<comment type="similarity">
    <text evidence="1">Belongs to the glycosyl hydrolase 13 family.</text>
</comment>
<gene>
    <name evidence="3" type="ORF">NV226_01205</name>
</gene>
<dbReference type="InterPro" id="IPR006047">
    <property type="entry name" value="GH13_cat_dom"/>
</dbReference>
<dbReference type="InterPro" id="IPR017853">
    <property type="entry name" value="GH"/>
</dbReference>
<organism evidence="3 4">
    <name type="scientific">Mycoplasma iguanae</name>
    <dbReference type="NCBI Taxonomy" id="292461"/>
    <lineage>
        <taxon>Bacteria</taxon>
        <taxon>Bacillati</taxon>
        <taxon>Mycoplasmatota</taxon>
        <taxon>Mollicutes</taxon>
        <taxon>Mycoplasmataceae</taxon>
        <taxon>Mycoplasma</taxon>
    </lineage>
</organism>
<proteinExistence type="inferred from homology"/>
<dbReference type="Gene3D" id="3.20.20.80">
    <property type="entry name" value="Glycosidases"/>
    <property type="match status" value="1"/>
</dbReference>
<dbReference type="Gene3D" id="2.60.40.1180">
    <property type="entry name" value="Golgi alpha-mannosidase II"/>
    <property type="match status" value="1"/>
</dbReference>
<accession>A0ABY5RAX9</accession>